<dbReference type="InterPro" id="IPR001611">
    <property type="entry name" value="Leu-rich_rpt"/>
</dbReference>
<evidence type="ECO:0000313" key="3">
    <source>
        <dbReference type="Ensembl" id="ENSECRP00000030926.1"/>
    </source>
</evidence>
<dbReference type="PANTHER" id="PTHR48051:SF57">
    <property type="entry name" value="LEUCINE RICH REPEAT CONTAINING 30"/>
    <property type="match status" value="1"/>
</dbReference>
<dbReference type="AlphaFoldDB" id="A0A8C4TGI3"/>
<organism evidence="3 4">
    <name type="scientific">Erpetoichthys calabaricus</name>
    <name type="common">Rope fish</name>
    <name type="synonym">Calamoichthys calabaricus</name>
    <dbReference type="NCBI Taxonomy" id="27687"/>
    <lineage>
        <taxon>Eukaryota</taxon>
        <taxon>Metazoa</taxon>
        <taxon>Chordata</taxon>
        <taxon>Craniata</taxon>
        <taxon>Vertebrata</taxon>
        <taxon>Euteleostomi</taxon>
        <taxon>Actinopterygii</taxon>
        <taxon>Polypteriformes</taxon>
        <taxon>Polypteridae</taxon>
        <taxon>Erpetoichthys</taxon>
    </lineage>
</organism>
<dbReference type="Ensembl" id="ENSECRT00000031579.1">
    <property type="protein sequence ID" value="ENSECRP00000030926.1"/>
    <property type="gene ID" value="ENSECRG00000020979.1"/>
</dbReference>
<keyword evidence="2" id="KW-0677">Repeat</keyword>
<dbReference type="PANTHER" id="PTHR48051">
    <property type="match status" value="1"/>
</dbReference>
<gene>
    <name evidence="3" type="primary">lrrc69</name>
</gene>
<dbReference type="SMART" id="SM00369">
    <property type="entry name" value="LRR_TYP"/>
    <property type="match status" value="6"/>
</dbReference>
<evidence type="ECO:0000256" key="2">
    <source>
        <dbReference type="ARBA" id="ARBA00022737"/>
    </source>
</evidence>
<dbReference type="SUPFAM" id="SSF52058">
    <property type="entry name" value="L domain-like"/>
    <property type="match status" value="1"/>
</dbReference>
<dbReference type="GeneTree" id="ENSGT00940000163916"/>
<dbReference type="InterPro" id="IPR003591">
    <property type="entry name" value="Leu-rich_rpt_typical-subtyp"/>
</dbReference>
<dbReference type="InterPro" id="IPR050216">
    <property type="entry name" value="LRR_domain-containing"/>
</dbReference>
<reference evidence="3" key="1">
    <citation type="submission" date="2021-06" db="EMBL/GenBank/DDBJ databases">
        <authorList>
            <consortium name="Wellcome Sanger Institute Data Sharing"/>
        </authorList>
    </citation>
    <scope>NUCLEOTIDE SEQUENCE [LARGE SCALE GENOMIC DNA]</scope>
</reference>
<dbReference type="Pfam" id="PF13855">
    <property type="entry name" value="LRR_8"/>
    <property type="match status" value="1"/>
</dbReference>
<evidence type="ECO:0000313" key="4">
    <source>
        <dbReference type="Proteomes" id="UP000694620"/>
    </source>
</evidence>
<sequence>MADSVLVLRAIRGNAKSLNLNGKKLKQVPVSLEKLTSLLSLQLKNNNIATLPVEMKALNNLTELNIGNNILEEVPEVLKELKALKKLHLFGNRIQEIHPSLYGKLSNLEFLGLRNNKIENIPVELCSLSKLSELHLTSNKLTTIPQELRLLTNLTQLHLARNQISELPEVGTWVFLLSTRTRCFRSFMCFIYCKFNELMLEELYCEDNPFLQKEPVESIQQEEVLSLKEIAARFVMKELRNRQSCIRDLIAQYPLVKSLLSQGGRCALCGQGFLNIWLECVKFENLKKVFCWSTFLQSSDLGQKEQAHLLDTDQQK</sequence>
<accession>A0A8C4TGI3</accession>
<reference evidence="3" key="2">
    <citation type="submission" date="2025-08" db="UniProtKB">
        <authorList>
            <consortium name="Ensembl"/>
        </authorList>
    </citation>
    <scope>IDENTIFICATION</scope>
</reference>
<evidence type="ECO:0000256" key="1">
    <source>
        <dbReference type="ARBA" id="ARBA00022614"/>
    </source>
</evidence>
<keyword evidence="4" id="KW-1185">Reference proteome</keyword>
<dbReference type="Gene3D" id="3.80.10.10">
    <property type="entry name" value="Ribonuclease Inhibitor"/>
    <property type="match status" value="1"/>
</dbReference>
<keyword evidence="1" id="KW-0433">Leucine-rich repeat</keyword>
<dbReference type="PROSITE" id="PS51450">
    <property type="entry name" value="LRR"/>
    <property type="match status" value="3"/>
</dbReference>
<reference evidence="3" key="3">
    <citation type="submission" date="2025-09" db="UniProtKB">
        <authorList>
            <consortium name="Ensembl"/>
        </authorList>
    </citation>
    <scope>IDENTIFICATION</scope>
</reference>
<dbReference type="Proteomes" id="UP000694620">
    <property type="component" value="Chromosome 13"/>
</dbReference>
<name>A0A8C4TGI3_ERPCA</name>
<proteinExistence type="predicted"/>
<dbReference type="InterPro" id="IPR032675">
    <property type="entry name" value="LRR_dom_sf"/>
</dbReference>
<protein>
    <recommendedName>
        <fullName evidence="5">Leucine-rich repeat-containing protein 69</fullName>
    </recommendedName>
</protein>
<dbReference type="SMART" id="SM00364">
    <property type="entry name" value="LRR_BAC"/>
    <property type="match status" value="5"/>
</dbReference>
<evidence type="ECO:0008006" key="5">
    <source>
        <dbReference type="Google" id="ProtNLM"/>
    </source>
</evidence>
<dbReference type="GO" id="GO:0005737">
    <property type="term" value="C:cytoplasm"/>
    <property type="evidence" value="ECO:0007669"/>
    <property type="project" value="TreeGrafter"/>
</dbReference>